<sequence>MGVIRRLLKPLLLLFISLMNLKVLVWNCQGAGDRGFPHFANDLQRIHNISIMILLEPRISGTNADKVIRSIKFDRSHKVEAIDFSGGF</sequence>
<dbReference type="Gramene" id="EOY24337">
    <property type="protein sequence ID" value="EOY24337"/>
    <property type="gene ID" value="TCM_015965"/>
</dbReference>
<dbReference type="HOGENOM" id="CLU_2473477_0_0_1"/>
<dbReference type="EMBL" id="CM001881">
    <property type="protein sequence ID" value="EOY24337.1"/>
    <property type="molecule type" value="Genomic_DNA"/>
</dbReference>
<reference evidence="2 3" key="1">
    <citation type="journal article" date="2013" name="Genome Biol.">
        <title>The genome sequence of the most widely cultivated cacao type and its use to identify candidate genes regulating pod color.</title>
        <authorList>
            <person name="Motamayor J.C."/>
            <person name="Mockaitis K."/>
            <person name="Schmutz J."/>
            <person name="Haiminen N."/>
            <person name="Iii D.L."/>
            <person name="Cornejo O."/>
            <person name="Findley S.D."/>
            <person name="Zheng P."/>
            <person name="Utro F."/>
            <person name="Royaert S."/>
            <person name="Saski C."/>
            <person name="Jenkins J."/>
            <person name="Podicheti R."/>
            <person name="Zhao M."/>
            <person name="Scheffler B.E."/>
            <person name="Stack J.C."/>
            <person name="Feltus F.A."/>
            <person name="Mustiga G.M."/>
            <person name="Amores F."/>
            <person name="Phillips W."/>
            <person name="Marelli J.P."/>
            <person name="May G.D."/>
            <person name="Shapiro H."/>
            <person name="Ma J."/>
            <person name="Bustamante C.D."/>
            <person name="Schnell R.J."/>
            <person name="Main D."/>
            <person name="Gilbert D."/>
            <person name="Parida L."/>
            <person name="Kuhn D.N."/>
        </authorList>
    </citation>
    <scope>NUCLEOTIDE SEQUENCE [LARGE SCALE GENOMIC DNA]</scope>
    <source>
        <strain evidence="3">cv. Matina 1-6</strain>
    </source>
</reference>
<evidence type="ECO:0000313" key="3">
    <source>
        <dbReference type="Proteomes" id="UP000026915"/>
    </source>
</evidence>
<feature type="chain" id="PRO_5001598878" description="Endonuclease/exonuclease/phosphatase domain-containing protein" evidence="1">
    <location>
        <begin position="31"/>
        <end position="88"/>
    </location>
</feature>
<protein>
    <recommendedName>
        <fullName evidence="4">Endonuclease/exonuclease/phosphatase domain-containing protein</fullName>
    </recommendedName>
</protein>
<evidence type="ECO:0000256" key="1">
    <source>
        <dbReference type="SAM" id="SignalP"/>
    </source>
</evidence>
<name>A0A061G563_THECC</name>
<keyword evidence="1" id="KW-0732">Signal</keyword>
<proteinExistence type="predicted"/>
<dbReference type="Proteomes" id="UP000026915">
    <property type="component" value="Chromosome 3"/>
</dbReference>
<gene>
    <name evidence="2" type="ORF">TCM_015965</name>
</gene>
<dbReference type="AlphaFoldDB" id="A0A061G563"/>
<feature type="signal peptide" evidence="1">
    <location>
        <begin position="1"/>
        <end position="30"/>
    </location>
</feature>
<accession>A0A061G563</accession>
<organism evidence="2 3">
    <name type="scientific">Theobroma cacao</name>
    <name type="common">Cacao</name>
    <name type="synonym">Cocoa</name>
    <dbReference type="NCBI Taxonomy" id="3641"/>
    <lineage>
        <taxon>Eukaryota</taxon>
        <taxon>Viridiplantae</taxon>
        <taxon>Streptophyta</taxon>
        <taxon>Embryophyta</taxon>
        <taxon>Tracheophyta</taxon>
        <taxon>Spermatophyta</taxon>
        <taxon>Magnoliopsida</taxon>
        <taxon>eudicotyledons</taxon>
        <taxon>Gunneridae</taxon>
        <taxon>Pentapetalae</taxon>
        <taxon>rosids</taxon>
        <taxon>malvids</taxon>
        <taxon>Malvales</taxon>
        <taxon>Malvaceae</taxon>
        <taxon>Byttnerioideae</taxon>
        <taxon>Theobroma</taxon>
    </lineage>
</organism>
<keyword evidence="3" id="KW-1185">Reference proteome</keyword>
<dbReference type="InParanoid" id="A0A061G563"/>
<evidence type="ECO:0000313" key="2">
    <source>
        <dbReference type="EMBL" id="EOY24337.1"/>
    </source>
</evidence>
<evidence type="ECO:0008006" key="4">
    <source>
        <dbReference type="Google" id="ProtNLM"/>
    </source>
</evidence>